<dbReference type="AlphaFoldDB" id="A0A1P8Q0U2"/>
<evidence type="ECO:0000256" key="4">
    <source>
        <dbReference type="ARBA" id="ARBA00022840"/>
    </source>
</evidence>
<dbReference type="Gene3D" id="3.40.50.300">
    <property type="entry name" value="P-loop containing nucleotide triphosphate hydrolases"/>
    <property type="match status" value="2"/>
</dbReference>
<proteinExistence type="predicted"/>
<evidence type="ECO:0000256" key="5">
    <source>
        <dbReference type="PROSITE-ProRule" id="PRU00560"/>
    </source>
</evidence>
<evidence type="ECO:0000259" key="6">
    <source>
        <dbReference type="PROSITE" id="PS51198"/>
    </source>
</evidence>
<evidence type="ECO:0000313" key="7">
    <source>
        <dbReference type="EMBL" id="APX71456.1"/>
    </source>
</evidence>
<dbReference type="GO" id="GO:0016787">
    <property type="term" value="F:hydrolase activity"/>
    <property type="evidence" value="ECO:0007669"/>
    <property type="project" value="UniProtKB-UniRule"/>
</dbReference>
<evidence type="ECO:0000256" key="3">
    <source>
        <dbReference type="ARBA" id="ARBA00022806"/>
    </source>
</evidence>
<dbReference type="PANTHER" id="PTHR11070">
    <property type="entry name" value="UVRD / RECB / PCRA DNA HELICASE FAMILY MEMBER"/>
    <property type="match status" value="1"/>
</dbReference>
<dbReference type="GO" id="GO:0003677">
    <property type="term" value="F:DNA binding"/>
    <property type="evidence" value="ECO:0007669"/>
    <property type="project" value="InterPro"/>
</dbReference>
<reference evidence="8" key="1">
    <citation type="submission" date="2016-12" db="EMBL/GenBank/DDBJ databases">
        <authorList>
            <person name="Jung M.Y."/>
            <person name="Lee S.H."/>
        </authorList>
    </citation>
    <scope>NUCLEOTIDE SEQUENCE [LARGE SCALE GENOMIC DNA]</scope>
    <source>
        <strain evidence="8">WiKim39</strain>
    </source>
</reference>
<keyword evidence="8" id="KW-1185">Reference proteome</keyword>
<organism evidence="7 8">
    <name type="scientific">Companilactobacillus allii</name>
    <dbReference type="NCBI Taxonomy" id="1847728"/>
    <lineage>
        <taxon>Bacteria</taxon>
        <taxon>Bacillati</taxon>
        <taxon>Bacillota</taxon>
        <taxon>Bacilli</taxon>
        <taxon>Lactobacillales</taxon>
        <taxon>Lactobacillaceae</taxon>
        <taxon>Companilactobacillus</taxon>
    </lineage>
</organism>
<dbReference type="EMBL" id="CP019323">
    <property type="protein sequence ID" value="APX71456.1"/>
    <property type="molecule type" value="Genomic_DNA"/>
</dbReference>
<dbReference type="STRING" id="1847728.BTM29_02300"/>
<keyword evidence="2 5" id="KW-0378">Hydrolase</keyword>
<sequence length="689" mass="78419">MEDIFKTEQSHLSYVYKTLQDTLQSINESLDTNADTAKSFKKKSGQETALNFDSYADNLDTFAAIETMNKQIDYFNNKQTQLQNIKSNITRLLPAPYFAKMDLKYPDEEEISSFYIGSAGFSKTTENPMILDWRSPIADLYYNNKMGSTTYNANNRAINVTVKTRRQFLLHDDVLQNIFDSNLAIKDPLLLETLQKSKNNEMNSITATIQKEQNTIIRDTTSQALLVNGIAGSGKTSVVLQRIAYLLYHYRNQIISNNVLLLTPNSLFTSYINKVLPSLGEEAPLQMTFEQMLEPYIDEKIEFEDNSSHLSYISNNLSNLNIPEKSFRNIKLNGLSIFNKSTIKKIFDQTSKSITIDKRIDATTTVMIGIIEENIESNSRDGKFQSQLSELTDLQQERIFGHNITPNSDKTTQLATKKMLFYRNRKLISLIKHKKYLNIKSIIQLILNTDSLNHLDYAYTKLRLLNLTKKDLKFVMIDEIQDYSLDQIIFMIAAFPNVKWTLVGDEFQSIRESNTPLKFDDLKELFAQNNIKTTQKDLYTSYRSSGEITKAFVAHGSTELINRIKIIQTGGIKPQFLVNSGINELMEHLKAQMTSLNKDTLSAVITSDSDLATTIGQKFNIPIISNSDRLPQKGIVVLPLILAKGLEFDDVIIADAGSTYYLDKDLGENRLYTAFSRASRSLVVNETIF</sequence>
<dbReference type="RefSeq" id="WP_076613960.1">
    <property type="nucleotide sequence ID" value="NZ_CP019323.1"/>
</dbReference>
<dbReference type="GO" id="GO:0005829">
    <property type="term" value="C:cytosol"/>
    <property type="evidence" value="ECO:0007669"/>
    <property type="project" value="TreeGrafter"/>
</dbReference>
<feature type="domain" description="UvrD-like helicase ATP-binding" evidence="6">
    <location>
        <begin position="208"/>
        <end position="545"/>
    </location>
</feature>
<dbReference type="Pfam" id="PF00580">
    <property type="entry name" value="UvrD-helicase"/>
    <property type="match status" value="1"/>
</dbReference>
<dbReference type="GO" id="GO:0000725">
    <property type="term" value="P:recombinational repair"/>
    <property type="evidence" value="ECO:0007669"/>
    <property type="project" value="TreeGrafter"/>
</dbReference>
<dbReference type="GO" id="GO:0005524">
    <property type="term" value="F:ATP binding"/>
    <property type="evidence" value="ECO:0007669"/>
    <property type="project" value="UniProtKB-UniRule"/>
</dbReference>
<dbReference type="SUPFAM" id="SSF52540">
    <property type="entry name" value="P-loop containing nucleoside triphosphate hydrolases"/>
    <property type="match status" value="1"/>
</dbReference>
<keyword evidence="4 5" id="KW-0067">ATP-binding</keyword>
<gene>
    <name evidence="7" type="ORF">BTM29_02300</name>
</gene>
<evidence type="ECO:0000256" key="1">
    <source>
        <dbReference type="ARBA" id="ARBA00022741"/>
    </source>
</evidence>
<keyword evidence="1 5" id="KW-0547">Nucleotide-binding</keyword>
<evidence type="ECO:0000256" key="2">
    <source>
        <dbReference type="ARBA" id="ARBA00022801"/>
    </source>
</evidence>
<keyword evidence="3 5" id="KW-0347">Helicase</keyword>
<dbReference type="InterPro" id="IPR000212">
    <property type="entry name" value="DNA_helicase_UvrD/REP"/>
</dbReference>
<feature type="binding site" evidence="5">
    <location>
        <begin position="229"/>
        <end position="236"/>
    </location>
    <ligand>
        <name>ATP</name>
        <dbReference type="ChEBI" id="CHEBI:30616"/>
    </ligand>
</feature>
<dbReference type="OrthoDB" id="9787585at2"/>
<dbReference type="Pfam" id="PF13538">
    <property type="entry name" value="UvrD_C_2"/>
    <property type="match status" value="1"/>
</dbReference>
<protein>
    <recommendedName>
        <fullName evidence="6">UvrD-like helicase ATP-binding domain-containing protein</fullName>
    </recommendedName>
</protein>
<dbReference type="InterPro" id="IPR027785">
    <property type="entry name" value="UvrD-like_helicase_C"/>
</dbReference>
<dbReference type="Proteomes" id="UP000187499">
    <property type="component" value="Chromosome"/>
</dbReference>
<dbReference type="InterPro" id="IPR027417">
    <property type="entry name" value="P-loop_NTPase"/>
</dbReference>
<dbReference type="KEGG" id="lalw:BTM29_02300"/>
<dbReference type="PROSITE" id="PS51198">
    <property type="entry name" value="UVRD_HELICASE_ATP_BIND"/>
    <property type="match status" value="1"/>
</dbReference>
<accession>A0A1P8Q0U2</accession>
<dbReference type="InterPro" id="IPR014016">
    <property type="entry name" value="UvrD-like_ATP-bd"/>
</dbReference>
<evidence type="ECO:0000313" key="8">
    <source>
        <dbReference type="Proteomes" id="UP000187499"/>
    </source>
</evidence>
<dbReference type="PANTHER" id="PTHR11070:SF17">
    <property type="entry name" value="DNA HELICASE IV"/>
    <property type="match status" value="1"/>
</dbReference>
<dbReference type="GO" id="GO:0043138">
    <property type="term" value="F:3'-5' DNA helicase activity"/>
    <property type="evidence" value="ECO:0007669"/>
    <property type="project" value="TreeGrafter"/>
</dbReference>
<name>A0A1P8Q0U2_9LACO</name>